<dbReference type="Gene3D" id="1.20.1110.10">
    <property type="entry name" value="Calcium-transporting ATPase, transmembrane domain"/>
    <property type="match status" value="1"/>
</dbReference>
<keyword evidence="8 9" id="KW-0472">Membrane</keyword>
<evidence type="ECO:0000256" key="5">
    <source>
        <dbReference type="ARBA" id="ARBA00022840"/>
    </source>
</evidence>
<evidence type="ECO:0000259" key="10">
    <source>
        <dbReference type="SMART" id="SM00831"/>
    </source>
</evidence>
<keyword evidence="2" id="KW-1003">Cell membrane</keyword>
<evidence type="ECO:0000256" key="3">
    <source>
        <dbReference type="ARBA" id="ARBA00022692"/>
    </source>
</evidence>
<dbReference type="InterPro" id="IPR018303">
    <property type="entry name" value="ATPase_P-typ_P_site"/>
</dbReference>
<dbReference type="AlphaFoldDB" id="A0A4E0R1J1"/>
<feature type="transmembrane region" description="Helical" evidence="9">
    <location>
        <begin position="803"/>
        <end position="820"/>
    </location>
</feature>
<dbReference type="InterPro" id="IPR006068">
    <property type="entry name" value="ATPase_P-typ_cation-transptr_C"/>
</dbReference>
<protein>
    <submittedName>
        <fullName evidence="11">Cation transporter</fullName>
    </submittedName>
</protein>
<dbReference type="PRINTS" id="PR00119">
    <property type="entry name" value="CATATPASE"/>
</dbReference>
<sequence length="897" mass="98839">MAEGSEKIEEVFADVDSSEKGLTEEQVRERLDKYGMNELKETKKTTTKDVFVRQFKNFIIWVLIAAAFLSLLVEEVINFWVIMVITFIVVMLGFFQEYRAEKAMESLQKIVQPETTVVREGKPRNIKTKEIVPGDILVLESGDKISGDAVVFESVALRVDESALTGESHPVGKGKSEKIFAGTQVVHGKCRAVVVNTGMDTKLGQIAGLIQVKSEDTPLQKKIANLSRSLAILALVASLFTLVLGLVEGAPLEEMLLIAIALAVGAVPEGLPLTMTLTLAFGMRQMAHHKAIIRKMLAVETLGSTDIICTDKTGTLTRNEMTVEKIFVNENIIEVTGSGYAPKGEFLKDEQQFDVKQDPTVERLLQAIALCNNSSLEKRGDEWDVVGDPTEIALTVAAAKADFWKDDLEDSQPRTEEVTFTSERKQMTTVHEREGSLISFTKGAPETVLDGCDRMEISGESVSLNDEKRKHIMDKNMEFASSAYRVLGIAYREDPDMSSEDAIEQNMVFLGLVAMIDPPREEVKEAVSTSHKAGIKVVMITGDNQETAKAIGASIGLFDHRAECGIPAHVNVADEEKVRRIMEDCAVTGQELDELDDEEFEVLADHINIYARTMPEQKLRIVKTLQKNGHIVAMTGDGVNDAPALKKADIGIAMGIKGTDVSKESSVMVLQDDNFATIVEAVKRGRAIYDNIEKFTTYLISRNFTEVILILLGITLLGFELIPLLALQILFINMFSEIMPSIGLGLDPPEKGVMDRAPRDPKESILNRRNLVMMVSNAVVMASAAFLVFISSNPAENTQLARTLTFATVVSMILFVPFAFRSLEKSIFSRGFFTNRVMLGGVVVSFLLTLSAMYIPFLSEVFELVPLSLQQWLLPLGVAFCTMLAIEGVKAVTRGVK</sequence>
<dbReference type="SUPFAM" id="SSF81660">
    <property type="entry name" value="Metal cation-transporting ATPase, ATP-binding domain N"/>
    <property type="match status" value="1"/>
</dbReference>
<feature type="transmembrane region" description="Helical" evidence="9">
    <location>
        <begin position="699"/>
        <end position="719"/>
    </location>
</feature>
<dbReference type="SFLD" id="SFLDF00027">
    <property type="entry name" value="p-type_atpase"/>
    <property type="match status" value="1"/>
</dbReference>
<evidence type="ECO:0000256" key="8">
    <source>
        <dbReference type="ARBA" id="ARBA00023136"/>
    </source>
</evidence>
<dbReference type="SUPFAM" id="SSF56784">
    <property type="entry name" value="HAD-like"/>
    <property type="match status" value="1"/>
</dbReference>
<feature type="transmembrane region" description="Helical" evidence="9">
    <location>
        <begin position="832"/>
        <end position="857"/>
    </location>
</feature>
<dbReference type="OrthoDB" id="8588at2157"/>
<comment type="caution">
    <text evidence="11">The sequence shown here is derived from an EMBL/GenBank/DDBJ whole genome shotgun (WGS) entry which is preliminary data.</text>
</comment>
<keyword evidence="3 9" id="KW-0812">Transmembrane</keyword>
<dbReference type="InterPro" id="IPR036412">
    <property type="entry name" value="HAD-like_sf"/>
</dbReference>
<evidence type="ECO:0000256" key="6">
    <source>
        <dbReference type="ARBA" id="ARBA00022967"/>
    </source>
</evidence>
<feature type="transmembrane region" description="Helical" evidence="9">
    <location>
        <begin position="77"/>
        <end position="95"/>
    </location>
</feature>
<dbReference type="SMART" id="SM00831">
    <property type="entry name" value="Cation_ATPase_N"/>
    <property type="match status" value="1"/>
</dbReference>
<dbReference type="SUPFAM" id="SSF81665">
    <property type="entry name" value="Calcium ATPase, transmembrane domain M"/>
    <property type="match status" value="1"/>
</dbReference>
<keyword evidence="7 9" id="KW-1133">Transmembrane helix</keyword>
<feature type="transmembrane region" description="Helical" evidence="9">
    <location>
        <begin position="50"/>
        <end position="71"/>
    </location>
</feature>
<evidence type="ECO:0000256" key="1">
    <source>
        <dbReference type="ARBA" id="ARBA00004651"/>
    </source>
</evidence>
<dbReference type="GO" id="GO:0005886">
    <property type="term" value="C:plasma membrane"/>
    <property type="evidence" value="ECO:0007669"/>
    <property type="project" value="UniProtKB-SubCell"/>
</dbReference>
<dbReference type="InterPro" id="IPR001757">
    <property type="entry name" value="P_typ_ATPase"/>
</dbReference>
<dbReference type="RefSeq" id="WP_135388680.1">
    <property type="nucleotide sequence ID" value="NZ_PGGK01000002.1"/>
</dbReference>
<dbReference type="Pfam" id="PF00690">
    <property type="entry name" value="Cation_ATPase_N"/>
    <property type="match status" value="1"/>
</dbReference>
<dbReference type="InterPro" id="IPR059000">
    <property type="entry name" value="ATPase_P-type_domA"/>
</dbReference>
<dbReference type="NCBIfam" id="TIGR01494">
    <property type="entry name" value="ATPase_P-type"/>
    <property type="match status" value="3"/>
</dbReference>
<dbReference type="InterPro" id="IPR008250">
    <property type="entry name" value="ATPase_P-typ_transduc_dom_A_sf"/>
</dbReference>
<dbReference type="PANTHER" id="PTHR43294:SF21">
    <property type="entry name" value="CATION TRANSPORTING ATPASE"/>
    <property type="match status" value="1"/>
</dbReference>
<dbReference type="SFLD" id="SFLDG00002">
    <property type="entry name" value="C1.7:_P-type_atpase_like"/>
    <property type="match status" value="1"/>
</dbReference>
<gene>
    <name evidence="11" type="ORF">CUN85_02550</name>
</gene>
<evidence type="ECO:0000256" key="7">
    <source>
        <dbReference type="ARBA" id="ARBA00022989"/>
    </source>
</evidence>
<evidence type="ECO:0000313" key="11">
    <source>
        <dbReference type="EMBL" id="TGC11049.1"/>
    </source>
</evidence>
<reference evidence="11 12" key="1">
    <citation type="submission" date="2017-11" db="EMBL/GenBank/DDBJ databases">
        <title>Isolation and Characterization of Methanogenic Archaea from Saline Meromictic Lake at Siberia.</title>
        <authorList>
            <person name="Shen Y."/>
            <person name="Huang H.-H."/>
            <person name="Lai M.-C."/>
            <person name="Chen S.-C."/>
        </authorList>
    </citation>
    <scope>NUCLEOTIDE SEQUENCE [LARGE SCALE GENOMIC DNA]</scope>
    <source>
        <strain evidence="11 12">SY-01</strain>
    </source>
</reference>
<keyword evidence="12" id="KW-1185">Reference proteome</keyword>
<comment type="subcellular location">
    <subcellularLocation>
        <location evidence="1">Cell membrane</location>
        <topology evidence="1">Multi-pass membrane protein</topology>
    </subcellularLocation>
</comment>
<keyword evidence="6" id="KW-1278">Translocase</keyword>
<dbReference type="Pfam" id="PF13246">
    <property type="entry name" value="Cation_ATPase"/>
    <property type="match status" value="1"/>
</dbReference>
<feature type="domain" description="Cation-transporting P-type ATPase N-terminal" evidence="10">
    <location>
        <begin position="2"/>
        <end position="75"/>
    </location>
</feature>
<dbReference type="PROSITE" id="PS00154">
    <property type="entry name" value="ATPASE_E1_E2"/>
    <property type="match status" value="1"/>
</dbReference>
<dbReference type="Pfam" id="PF00689">
    <property type="entry name" value="Cation_ATPase_C"/>
    <property type="match status" value="1"/>
</dbReference>
<evidence type="ECO:0000313" key="12">
    <source>
        <dbReference type="Proteomes" id="UP000297295"/>
    </source>
</evidence>
<dbReference type="InterPro" id="IPR004014">
    <property type="entry name" value="ATPase_P-typ_cation-transptr_N"/>
</dbReference>
<dbReference type="GO" id="GO:0005524">
    <property type="term" value="F:ATP binding"/>
    <property type="evidence" value="ECO:0007669"/>
    <property type="project" value="UniProtKB-KW"/>
</dbReference>
<dbReference type="Pfam" id="PF00122">
    <property type="entry name" value="E1-E2_ATPase"/>
    <property type="match status" value="1"/>
</dbReference>
<name>A0A4E0R1J1_9EURY</name>
<dbReference type="Proteomes" id="UP000297295">
    <property type="component" value="Unassembled WGS sequence"/>
</dbReference>
<dbReference type="InterPro" id="IPR023299">
    <property type="entry name" value="ATPase_P-typ_cyto_dom_N"/>
</dbReference>
<dbReference type="Gene3D" id="3.40.50.1000">
    <property type="entry name" value="HAD superfamily/HAD-like"/>
    <property type="match status" value="1"/>
</dbReference>
<dbReference type="EMBL" id="PGGK01000002">
    <property type="protein sequence ID" value="TGC11049.1"/>
    <property type="molecule type" value="Genomic_DNA"/>
</dbReference>
<dbReference type="InterPro" id="IPR050510">
    <property type="entry name" value="Cation_transp_ATPase_P-type"/>
</dbReference>
<dbReference type="Gene3D" id="2.70.150.10">
    <property type="entry name" value="Calcium-transporting ATPase, cytoplasmic transduction domain A"/>
    <property type="match status" value="1"/>
</dbReference>
<accession>A0A4E0R1J1</accession>
<proteinExistence type="predicted"/>
<keyword evidence="4" id="KW-0547">Nucleotide-binding</keyword>
<dbReference type="InterPro" id="IPR044492">
    <property type="entry name" value="P_typ_ATPase_HD_dom"/>
</dbReference>
<feature type="transmembrane region" description="Helical" evidence="9">
    <location>
        <begin position="869"/>
        <end position="889"/>
    </location>
</feature>
<dbReference type="PANTHER" id="PTHR43294">
    <property type="entry name" value="SODIUM/POTASSIUM-TRANSPORTING ATPASE SUBUNIT ALPHA"/>
    <property type="match status" value="1"/>
</dbReference>
<dbReference type="SFLD" id="SFLDS00003">
    <property type="entry name" value="Haloacid_Dehalogenase"/>
    <property type="match status" value="1"/>
</dbReference>
<dbReference type="InterPro" id="IPR023298">
    <property type="entry name" value="ATPase_P-typ_TM_dom_sf"/>
</dbReference>
<feature type="transmembrane region" description="Helical" evidence="9">
    <location>
        <begin position="771"/>
        <end position="791"/>
    </location>
</feature>
<dbReference type="GO" id="GO:0016887">
    <property type="term" value="F:ATP hydrolysis activity"/>
    <property type="evidence" value="ECO:0007669"/>
    <property type="project" value="InterPro"/>
</dbReference>
<dbReference type="FunFam" id="3.40.50.1000:FF:000083">
    <property type="entry name" value="Sodium/potassium-transporting ATPase subunit alpha"/>
    <property type="match status" value="1"/>
</dbReference>
<dbReference type="InterPro" id="IPR023214">
    <property type="entry name" value="HAD_sf"/>
</dbReference>
<organism evidence="11 12">
    <name type="scientific">Methanolobus halotolerans</name>
    <dbReference type="NCBI Taxonomy" id="2052935"/>
    <lineage>
        <taxon>Archaea</taxon>
        <taxon>Methanobacteriati</taxon>
        <taxon>Methanobacteriota</taxon>
        <taxon>Stenosarchaea group</taxon>
        <taxon>Methanomicrobia</taxon>
        <taxon>Methanosarcinales</taxon>
        <taxon>Methanosarcinaceae</taxon>
        <taxon>Methanolobus</taxon>
    </lineage>
</organism>
<dbReference type="SUPFAM" id="SSF81653">
    <property type="entry name" value="Calcium ATPase, transduction domain A"/>
    <property type="match status" value="1"/>
</dbReference>
<evidence type="ECO:0000256" key="9">
    <source>
        <dbReference type="SAM" id="Phobius"/>
    </source>
</evidence>
<keyword evidence="5" id="KW-0067">ATP-binding</keyword>
<dbReference type="PRINTS" id="PR00121">
    <property type="entry name" value="NAKATPASE"/>
</dbReference>
<evidence type="ECO:0000256" key="4">
    <source>
        <dbReference type="ARBA" id="ARBA00022741"/>
    </source>
</evidence>
<dbReference type="Gene3D" id="3.40.1110.10">
    <property type="entry name" value="Calcium-transporting ATPase, cytoplasmic domain N"/>
    <property type="match status" value="1"/>
</dbReference>
<evidence type="ECO:0000256" key="2">
    <source>
        <dbReference type="ARBA" id="ARBA00022475"/>
    </source>
</evidence>
<feature type="transmembrane region" description="Helical" evidence="9">
    <location>
        <begin position="230"/>
        <end position="250"/>
    </location>
</feature>